<evidence type="ECO:0000256" key="1">
    <source>
        <dbReference type="SAM" id="Phobius"/>
    </source>
</evidence>
<protein>
    <submittedName>
        <fullName evidence="2">Uncharacterized protein</fullName>
    </submittedName>
</protein>
<dbReference type="PATRIC" id="fig|758847.3.peg.1741"/>
<organism evidence="2 3">
    <name type="scientific">Leptospira santarosai serovar Shermani str. LT 821</name>
    <dbReference type="NCBI Taxonomy" id="758847"/>
    <lineage>
        <taxon>Bacteria</taxon>
        <taxon>Pseudomonadati</taxon>
        <taxon>Spirochaetota</taxon>
        <taxon>Spirochaetia</taxon>
        <taxon>Leptospirales</taxon>
        <taxon>Leptospiraceae</taxon>
        <taxon>Leptospira</taxon>
    </lineage>
</organism>
<sequence length="57" mass="7121">MESNDESMEIFLCLNRSFLFYNRLFLYGFFVVDRYILFDEFIGELFTYFYDESFYVT</sequence>
<dbReference type="STRING" id="758847.LSS_08284"/>
<proteinExistence type="predicted"/>
<name>K8Y1G2_9LEPT</name>
<dbReference type="GeneID" id="54850652"/>
<reference evidence="2 3" key="1">
    <citation type="journal article" date="2012" name="Gene">
        <title>Sequence of Leptospira santarosai serovar Shermani genome and prediction of virulence-associated genes.</title>
        <authorList>
            <person name="Chou L.F."/>
            <person name="Chen Y.T."/>
            <person name="Lu C.W."/>
            <person name="Ko Y.C."/>
            <person name="Tang C.Y."/>
            <person name="Pan M.J."/>
            <person name="Tian Y.C."/>
            <person name="Chiu C.H."/>
            <person name="Hung C.C."/>
            <person name="Yang C.W."/>
        </authorList>
    </citation>
    <scope>NUCLEOTIDE SEQUENCE [LARGE SCALE GENOMIC DNA]</scope>
    <source>
        <strain evidence="2">LT 821</strain>
    </source>
</reference>
<evidence type="ECO:0000313" key="3">
    <source>
        <dbReference type="Proteomes" id="UP000035800"/>
    </source>
</evidence>
<dbReference type="Proteomes" id="UP000035800">
    <property type="component" value="Chromosome I"/>
</dbReference>
<dbReference type="EMBL" id="CP006694">
    <property type="protein sequence ID" value="EKT87359.1"/>
    <property type="molecule type" value="Genomic_DNA"/>
</dbReference>
<feature type="transmembrane region" description="Helical" evidence="1">
    <location>
        <begin position="20"/>
        <end position="37"/>
    </location>
</feature>
<keyword evidence="1" id="KW-1133">Transmembrane helix</keyword>
<keyword evidence="1" id="KW-0472">Membrane</keyword>
<gene>
    <name evidence="2" type="ORF">LSS_08284</name>
</gene>
<reference evidence="2 3" key="2">
    <citation type="journal article" date="2014" name="Emerg. Microbes Infect.">
        <title>Potential impact on kidney infection: a whole-genome analysis of Leptospira santarosai serovar Shermani.</title>
        <authorList>
            <person name="Chou L.F."/>
            <person name="Chen T.W."/>
            <person name="Ko Y.C."/>
            <person name="Pan M.J."/>
            <person name="Tian Y.C."/>
            <person name="Chiu C.H."/>
            <person name="Tang P."/>
            <person name="Hung C.C."/>
            <person name="Yang C.W."/>
        </authorList>
    </citation>
    <scope>NUCLEOTIDE SEQUENCE</scope>
    <source>
        <strain evidence="2 3">LT 821</strain>
    </source>
</reference>
<dbReference type="AlphaFoldDB" id="K8Y1G2"/>
<dbReference type="KEGG" id="lst:LSS_08284"/>
<dbReference type="RefSeq" id="WP_004459860.1">
    <property type="nucleotide sequence ID" value="NZ_CP006694.1"/>
</dbReference>
<keyword evidence="1" id="KW-0812">Transmembrane</keyword>
<accession>K8Y1G2</accession>
<evidence type="ECO:0000313" key="2">
    <source>
        <dbReference type="EMBL" id="EKT87359.1"/>
    </source>
</evidence>